<keyword evidence="7 8" id="KW-0472">Membrane</keyword>
<dbReference type="EMBL" id="CABDQT010000002">
    <property type="protein sequence ID" value="VTH27504.1"/>
    <property type="molecule type" value="Genomic_DNA"/>
</dbReference>
<gene>
    <name evidence="9" type="ORF">SAMEA3171064_00332</name>
</gene>
<dbReference type="InterPro" id="IPR035906">
    <property type="entry name" value="MetI-like_sf"/>
</dbReference>
<evidence type="ECO:0000256" key="1">
    <source>
        <dbReference type="ARBA" id="ARBA00004651"/>
    </source>
</evidence>
<feature type="transmembrane region" description="Helical" evidence="8">
    <location>
        <begin position="98"/>
        <end position="118"/>
    </location>
</feature>
<dbReference type="PANTHER" id="PTHR42929">
    <property type="entry name" value="INNER MEMBRANE ABC TRANSPORTER PERMEASE PROTEIN YDCU-RELATED-RELATED"/>
    <property type="match status" value="1"/>
</dbReference>
<dbReference type="AlphaFoldDB" id="A0A0U0K174"/>
<name>A0A0U0K174_STREE</name>
<comment type="similarity">
    <text evidence="2">Belongs to the binding-protein-dependent transport system permease family. CysTW subfamily.</text>
</comment>
<organism evidence="9 10">
    <name type="scientific">Streptococcus pneumoniae</name>
    <dbReference type="NCBI Taxonomy" id="1313"/>
    <lineage>
        <taxon>Bacteria</taxon>
        <taxon>Bacillati</taxon>
        <taxon>Bacillota</taxon>
        <taxon>Bacilli</taxon>
        <taxon>Lactobacillales</taxon>
        <taxon>Streptococcaceae</taxon>
        <taxon>Streptococcus</taxon>
    </lineage>
</organism>
<keyword evidence="5 8" id="KW-0812">Transmembrane</keyword>
<evidence type="ECO:0000256" key="4">
    <source>
        <dbReference type="ARBA" id="ARBA00022475"/>
    </source>
</evidence>
<reference evidence="9 10" key="1">
    <citation type="submission" date="2019-04" db="EMBL/GenBank/DDBJ databases">
        <authorList>
            <consortium name="Pathogen Informatics"/>
        </authorList>
    </citation>
    <scope>NUCLEOTIDE SEQUENCE [LARGE SCALE GENOMIC DNA]</scope>
    <source>
        <strain evidence="9 10">GPSC129</strain>
    </source>
</reference>
<evidence type="ECO:0000313" key="9">
    <source>
        <dbReference type="EMBL" id="VTH27504.1"/>
    </source>
</evidence>
<evidence type="ECO:0000256" key="8">
    <source>
        <dbReference type="SAM" id="Phobius"/>
    </source>
</evidence>
<dbReference type="InterPro" id="IPR000515">
    <property type="entry name" value="MetI-like"/>
</dbReference>
<protein>
    <submittedName>
        <fullName evidence="9">Iron ABC transporter membrane-spanning permease</fullName>
    </submittedName>
</protein>
<sequence length="141" mass="16069">MERKKLNIWTASSFFLFLTYPIFLVYPIVTVLKQALIHEGQFSLANFVTFFSKAYYSETLVNSFKVSITATITSLVVGTLLAYLFSMYDFKGKKFLQILIIIASMSAPFVGAYSWILLLGRNEVITKFLTNALYLPAIDIY</sequence>
<dbReference type="SUPFAM" id="SSF161098">
    <property type="entry name" value="MetI-like"/>
    <property type="match status" value="1"/>
</dbReference>
<dbReference type="PANTHER" id="PTHR42929:SF6">
    <property type="entry name" value="IRON(III)-TRANSPORT SYSTEM PERMEASE PROTEIN SFUB"/>
    <property type="match status" value="1"/>
</dbReference>
<dbReference type="PROSITE" id="PS50928">
    <property type="entry name" value="ABC_TM1"/>
    <property type="match status" value="1"/>
</dbReference>
<evidence type="ECO:0000256" key="2">
    <source>
        <dbReference type="ARBA" id="ARBA00007069"/>
    </source>
</evidence>
<dbReference type="Proteomes" id="UP000314107">
    <property type="component" value="Unassembled WGS sequence"/>
</dbReference>
<evidence type="ECO:0000256" key="3">
    <source>
        <dbReference type="ARBA" id="ARBA00022448"/>
    </source>
</evidence>
<dbReference type="Gene3D" id="1.10.3720.10">
    <property type="entry name" value="MetI-like"/>
    <property type="match status" value="1"/>
</dbReference>
<evidence type="ECO:0000256" key="6">
    <source>
        <dbReference type="ARBA" id="ARBA00022989"/>
    </source>
</evidence>
<comment type="subcellular location">
    <subcellularLocation>
        <location evidence="1">Cell membrane</location>
        <topology evidence="1">Multi-pass membrane protein</topology>
    </subcellularLocation>
</comment>
<dbReference type="GO" id="GO:0055085">
    <property type="term" value="P:transmembrane transport"/>
    <property type="evidence" value="ECO:0007669"/>
    <property type="project" value="InterPro"/>
</dbReference>
<feature type="transmembrane region" description="Helical" evidence="8">
    <location>
        <begin position="7"/>
        <end position="29"/>
    </location>
</feature>
<proteinExistence type="inferred from homology"/>
<accession>A0A0U0K174</accession>
<evidence type="ECO:0000313" key="10">
    <source>
        <dbReference type="Proteomes" id="UP000314107"/>
    </source>
</evidence>
<keyword evidence="6 8" id="KW-1133">Transmembrane helix</keyword>
<dbReference type="GO" id="GO:0005886">
    <property type="term" value="C:plasma membrane"/>
    <property type="evidence" value="ECO:0007669"/>
    <property type="project" value="UniProtKB-SubCell"/>
</dbReference>
<feature type="transmembrane region" description="Helical" evidence="8">
    <location>
        <begin position="66"/>
        <end position="86"/>
    </location>
</feature>
<evidence type="ECO:0000256" key="7">
    <source>
        <dbReference type="ARBA" id="ARBA00023136"/>
    </source>
</evidence>
<evidence type="ECO:0000256" key="5">
    <source>
        <dbReference type="ARBA" id="ARBA00022692"/>
    </source>
</evidence>
<keyword evidence="3" id="KW-0813">Transport</keyword>
<keyword evidence="4" id="KW-1003">Cell membrane</keyword>